<keyword evidence="2" id="KW-1185">Reference proteome</keyword>
<protein>
    <submittedName>
        <fullName evidence="1">Uncharacterized protein</fullName>
    </submittedName>
</protein>
<dbReference type="Proteomes" id="UP000465112">
    <property type="component" value="Unassembled WGS sequence"/>
</dbReference>
<proteinExistence type="predicted"/>
<comment type="caution">
    <text evidence="1">The sequence shown here is derived from an EMBL/GenBank/DDBJ whole genome shotgun (WGS) entry which is preliminary data.</text>
</comment>
<dbReference type="AlphaFoldDB" id="A0A6A5EL43"/>
<reference evidence="1 2" key="1">
    <citation type="submission" date="2019-06" db="EMBL/GenBank/DDBJ databases">
        <title>A chromosome-scale genome assembly of the European perch, Perca fluviatilis.</title>
        <authorList>
            <person name="Roques C."/>
            <person name="Zahm M."/>
            <person name="Cabau C."/>
            <person name="Klopp C."/>
            <person name="Bouchez O."/>
            <person name="Donnadieu C."/>
            <person name="Kuhl H."/>
            <person name="Gislard M."/>
            <person name="Guendouz S."/>
            <person name="Journot L."/>
            <person name="Haffray P."/>
            <person name="Bestin A."/>
            <person name="Morvezen R."/>
            <person name="Feron R."/>
            <person name="Wen M."/>
            <person name="Jouanno E."/>
            <person name="Herpin A."/>
            <person name="Schartl M."/>
            <person name="Postlethwait J."/>
            <person name="Schaerlinger B."/>
            <person name="Chardard D."/>
            <person name="Lecocq T."/>
            <person name="Poncet C."/>
            <person name="Jaffrelo L."/>
            <person name="Lampietro C."/>
            <person name="Guiguen Y."/>
        </authorList>
    </citation>
    <scope>NUCLEOTIDE SEQUENCE [LARGE SCALE GENOMIC DNA]</scope>
    <source>
        <tissue evidence="1">Blood</tissue>
    </source>
</reference>
<organism evidence="1 2">
    <name type="scientific">Perca fluviatilis</name>
    <name type="common">European perch</name>
    <dbReference type="NCBI Taxonomy" id="8168"/>
    <lineage>
        <taxon>Eukaryota</taxon>
        <taxon>Metazoa</taxon>
        <taxon>Chordata</taxon>
        <taxon>Craniata</taxon>
        <taxon>Vertebrata</taxon>
        <taxon>Euteleostomi</taxon>
        <taxon>Actinopterygii</taxon>
        <taxon>Neopterygii</taxon>
        <taxon>Teleostei</taxon>
        <taxon>Neoteleostei</taxon>
        <taxon>Acanthomorphata</taxon>
        <taxon>Eupercaria</taxon>
        <taxon>Perciformes</taxon>
        <taxon>Percoidei</taxon>
        <taxon>Percidae</taxon>
        <taxon>Percinae</taxon>
        <taxon>Perca</taxon>
    </lineage>
</organism>
<gene>
    <name evidence="1" type="ORF">PFLUV_G00213400</name>
</gene>
<accession>A0A6A5EL43</accession>
<name>A0A6A5EL43_PERFL</name>
<evidence type="ECO:0000313" key="1">
    <source>
        <dbReference type="EMBL" id="KAF1376624.1"/>
    </source>
</evidence>
<evidence type="ECO:0000313" key="2">
    <source>
        <dbReference type="Proteomes" id="UP000465112"/>
    </source>
</evidence>
<dbReference type="EMBL" id="VHII01000018">
    <property type="protein sequence ID" value="KAF1376624.1"/>
    <property type="molecule type" value="Genomic_DNA"/>
</dbReference>
<sequence length="71" mass="7489">MNATKGSLLVASGPPVPFGGKPVQVFQPTAVLTSKGGIEAACLHSVWLNLNRLWEATSPVYSNTKSHALKN</sequence>